<accession>A0A0K9P0H8</accession>
<proteinExistence type="inferred from homology"/>
<dbReference type="PANTHER" id="PTHR46525:SF2">
    <property type="entry name" value="EMB|CAB72159.1"/>
    <property type="match status" value="1"/>
</dbReference>
<evidence type="ECO:0000256" key="2">
    <source>
        <dbReference type="SAM" id="MobiDB-lite"/>
    </source>
</evidence>
<name>A0A0K9P0H8_ZOSMR</name>
<comment type="similarity">
    <text evidence="1">Belongs to the senescence regulator S40 family.</text>
</comment>
<evidence type="ECO:0000313" key="3">
    <source>
        <dbReference type="EMBL" id="KMZ61705.1"/>
    </source>
</evidence>
<evidence type="ECO:0000256" key="1">
    <source>
        <dbReference type="ARBA" id="ARBA00034773"/>
    </source>
</evidence>
<dbReference type="OrthoDB" id="1917735at2759"/>
<comment type="caution">
    <text evidence="3">The sequence shown here is derived from an EMBL/GenBank/DDBJ whole genome shotgun (WGS) entry which is preliminary data.</text>
</comment>
<evidence type="ECO:0000313" key="4">
    <source>
        <dbReference type="Proteomes" id="UP000036987"/>
    </source>
</evidence>
<dbReference type="Pfam" id="PF04520">
    <property type="entry name" value="Senescence_reg"/>
    <property type="match status" value="1"/>
</dbReference>
<keyword evidence="3" id="KW-0689">Ribosomal protein</keyword>
<reference evidence="4" key="1">
    <citation type="journal article" date="2016" name="Nature">
        <title>The genome of the seagrass Zostera marina reveals angiosperm adaptation to the sea.</title>
        <authorList>
            <person name="Olsen J.L."/>
            <person name="Rouze P."/>
            <person name="Verhelst B."/>
            <person name="Lin Y.-C."/>
            <person name="Bayer T."/>
            <person name="Collen J."/>
            <person name="Dattolo E."/>
            <person name="De Paoli E."/>
            <person name="Dittami S."/>
            <person name="Maumus F."/>
            <person name="Michel G."/>
            <person name="Kersting A."/>
            <person name="Lauritano C."/>
            <person name="Lohaus R."/>
            <person name="Toepel M."/>
            <person name="Tonon T."/>
            <person name="Vanneste K."/>
            <person name="Amirebrahimi M."/>
            <person name="Brakel J."/>
            <person name="Bostroem C."/>
            <person name="Chovatia M."/>
            <person name="Grimwood J."/>
            <person name="Jenkins J.W."/>
            <person name="Jueterbock A."/>
            <person name="Mraz A."/>
            <person name="Stam W.T."/>
            <person name="Tice H."/>
            <person name="Bornberg-Bauer E."/>
            <person name="Green P.J."/>
            <person name="Pearson G.A."/>
            <person name="Procaccini G."/>
            <person name="Duarte C.M."/>
            <person name="Schmutz J."/>
            <person name="Reusch T.B.H."/>
            <person name="Van de Peer Y."/>
        </authorList>
    </citation>
    <scope>NUCLEOTIDE SEQUENCE [LARGE SCALE GENOMIC DNA]</scope>
    <source>
        <strain evidence="4">cv. Finnish</strain>
    </source>
</reference>
<dbReference type="GO" id="GO:0010150">
    <property type="term" value="P:leaf senescence"/>
    <property type="evidence" value="ECO:0007669"/>
    <property type="project" value="UniProtKB-ARBA"/>
</dbReference>
<dbReference type="GO" id="GO:0005840">
    <property type="term" value="C:ribosome"/>
    <property type="evidence" value="ECO:0007669"/>
    <property type="project" value="UniProtKB-KW"/>
</dbReference>
<feature type="compositionally biased region" description="Basic and acidic residues" evidence="2">
    <location>
        <begin position="14"/>
        <end position="23"/>
    </location>
</feature>
<dbReference type="InterPro" id="IPR007608">
    <property type="entry name" value="Senescence_reg_S40"/>
</dbReference>
<dbReference type="STRING" id="29655.A0A0K9P0H8"/>
<keyword evidence="3" id="KW-0687">Ribonucleoprotein</keyword>
<sequence>MEEEFDESEVLWGCREEDQEGTKKPISKWNRRKSECGPKLEEEEDEHRTVVCSLPVKVPVVWLSTEMEKESRNSTKDVADDDKLIPPHEYLWRQRRMNGVVSFSVHEGVGRTLKGRDLSRVRNAVWAKIGFQD</sequence>
<dbReference type="PANTHER" id="PTHR46525">
    <property type="entry name" value="EMB|CAB72159.1"/>
    <property type="match status" value="1"/>
</dbReference>
<gene>
    <name evidence="3" type="ORF">ZOSMA_506G00050</name>
</gene>
<dbReference type="Proteomes" id="UP000036987">
    <property type="component" value="Unassembled WGS sequence"/>
</dbReference>
<dbReference type="EMBL" id="LFYR01001445">
    <property type="protein sequence ID" value="KMZ61705.1"/>
    <property type="molecule type" value="Genomic_DNA"/>
</dbReference>
<protein>
    <submittedName>
        <fullName evidence="3">60S ribosomal protein L12</fullName>
    </submittedName>
</protein>
<organism evidence="3 4">
    <name type="scientific">Zostera marina</name>
    <name type="common">Eelgrass</name>
    <dbReference type="NCBI Taxonomy" id="29655"/>
    <lineage>
        <taxon>Eukaryota</taxon>
        <taxon>Viridiplantae</taxon>
        <taxon>Streptophyta</taxon>
        <taxon>Embryophyta</taxon>
        <taxon>Tracheophyta</taxon>
        <taxon>Spermatophyta</taxon>
        <taxon>Magnoliopsida</taxon>
        <taxon>Liliopsida</taxon>
        <taxon>Zosteraceae</taxon>
        <taxon>Zostera</taxon>
    </lineage>
</organism>
<dbReference type="AlphaFoldDB" id="A0A0K9P0H8"/>
<keyword evidence="4" id="KW-1185">Reference proteome</keyword>
<dbReference type="OMA" id="DESEVLW"/>
<feature type="region of interest" description="Disordered" evidence="2">
    <location>
        <begin position="1"/>
        <end position="36"/>
    </location>
</feature>